<reference evidence="11 12" key="2">
    <citation type="submission" date="2020-03" db="EMBL/GenBank/DDBJ databases">
        <authorList>
            <person name="Ichikawa N."/>
            <person name="Kimura A."/>
            <person name="Kitahashi Y."/>
            <person name="Uohara A."/>
        </authorList>
    </citation>
    <scope>NUCLEOTIDE SEQUENCE [LARGE SCALE GENOMIC DNA]</scope>
    <source>
        <strain evidence="11 12">NBRC 107702</strain>
    </source>
</reference>
<dbReference type="HAMAP" id="MF_00310">
    <property type="entry name" value="ATP_synth_B_arch"/>
    <property type="match status" value="1"/>
</dbReference>
<keyword evidence="12" id="KW-1185">Reference proteome</keyword>
<dbReference type="NCBIfam" id="NF003220">
    <property type="entry name" value="PRK04192.1"/>
    <property type="match status" value="1"/>
</dbReference>
<keyword evidence="8" id="KW-0375">Hydrogen ion transport</keyword>
<dbReference type="CDD" id="cd01134">
    <property type="entry name" value="V_A-ATPase_A"/>
    <property type="match status" value="1"/>
</dbReference>
<comment type="function">
    <text evidence="8">Produces ATP from ADP in the presence of a proton gradient across the membrane. The V-type beta chain is a regulatory subunit.</text>
</comment>
<dbReference type="InterPro" id="IPR022879">
    <property type="entry name" value="V-ATPase_su_B/beta"/>
</dbReference>
<keyword evidence="5" id="KW-1278">Translocase</keyword>
<evidence type="ECO:0000256" key="1">
    <source>
        <dbReference type="ARBA" id="ARBA00008936"/>
    </source>
</evidence>
<dbReference type="InterPro" id="IPR027417">
    <property type="entry name" value="P-loop_NTPase"/>
</dbReference>
<keyword evidence="6 8" id="KW-0406">Ion transport</keyword>
<dbReference type="PANTHER" id="PTHR43607:SF1">
    <property type="entry name" value="H(+)-TRANSPORTING TWO-SECTOR ATPASE"/>
    <property type="match status" value="1"/>
</dbReference>
<evidence type="ECO:0000256" key="4">
    <source>
        <dbReference type="ARBA" id="ARBA00022840"/>
    </source>
</evidence>
<evidence type="ECO:0000313" key="12">
    <source>
        <dbReference type="Proteomes" id="UP000502508"/>
    </source>
</evidence>
<dbReference type="GO" id="GO:0046961">
    <property type="term" value="F:proton-transporting ATPase activity, rotational mechanism"/>
    <property type="evidence" value="ECO:0007669"/>
    <property type="project" value="InterPro"/>
</dbReference>
<dbReference type="InterPro" id="IPR004100">
    <property type="entry name" value="ATPase_F1/V1/A1_a/bsu_N"/>
</dbReference>
<evidence type="ECO:0000313" key="11">
    <source>
        <dbReference type="EMBL" id="BCB75080.1"/>
    </source>
</evidence>
<dbReference type="Pfam" id="PF02874">
    <property type="entry name" value="ATP-synt_ab_N"/>
    <property type="match status" value="1"/>
</dbReference>
<reference evidence="11 12" key="1">
    <citation type="submission" date="2020-03" db="EMBL/GenBank/DDBJ databases">
        <title>Whole genome shotgun sequence of Phytohabitans flavus NBRC 107702.</title>
        <authorList>
            <person name="Komaki H."/>
            <person name="Tamura T."/>
        </authorList>
    </citation>
    <scope>NUCLEOTIDE SEQUENCE [LARGE SCALE GENOMIC DNA]</scope>
    <source>
        <strain evidence="11 12">NBRC 107702</strain>
    </source>
</reference>
<evidence type="ECO:0000256" key="5">
    <source>
        <dbReference type="ARBA" id="ARBA00022967"/>
    </source>
</evidence>
<keyword evidence="4" id="KW-0067">ATP-binding</keyword>
<feature type="compositionally biased region" description="Basic residues" evidence="9">
    <location>
        <begin position="408"/>
        <end position="424"/>
    </location>
</feature>
<name>A0A6F8XMN9_9ACTN</name>
<dbReference type="GO" id="GO:0046933">
    <property type="term" value="F:proton-transporting ATP synthase activity, rotational mechanism"/>
    <property type="evidence" value="ECO:0007669"/>
    <property type="project" value="UniProtKB-UniRule"/>
</dbReference>
<evidence type="ECO:0000256" key="8">
    <source>
        <dbReference type="HAMAP-Rule" id="MF_00310"/>
    </source>
</evidence>
<dbReference type="Proteomes" id="UP000502508">
    <property type="component" value="Chromosome"/>
</dbReference>
<dbReference type="Gene3D" id="3.40.50.300">
    <property type="entry name" value="P-loop containing nucleotide triphosphate hydrolases"/>
    <property type="match status" value="1"/>
</dbReference>
<evidence type="ECO:0000256" key="9">
    <source>
        <dbReference type="SAM" id="MobiDB-lite"/>
    </source>
</evidence>
<dbReference type="SUPFAM" id="SSF52540">
    <property type="entry name" value="P-loop containing nucleoside triphosphate hydrolases"/>
    <property type="match status" value="2"/>
</dbReference>
<evidence type="ECO:0000256" key="3">
    <source>
        <dbReference type="ARBA" id="ARBA00022741"/>
    </source>
</evidence>
<dbReference type="CDD" id="cd18111">
    <property type="entry name" value="ATP-synt_V_A-type_alpha_C"/>
    <property type="match status" value="1"/>
</dbReference>
<dbReference type="InterPro" id="IPR022878">
    <property type="entry name" value="V-ATPase_asu"/>
</dbReference>
<sequence length="888" mass="94615">MPPGVQGRLDALRPAGRYQDDEPVATIDGTQVALTSWWPVRKPRPYPHRLPSTAPLVTGQRVLDAVFPILKGGAASVPGGFGTGKTVLLQQIAKWCDADVIVYVGCGERGNELADVLAELAQLTDPRTGGRLADRTVTVANTSNMPIMAREASIYTGVTVAEYYRDMGYDTVVIADSTSRWAEALREFASRIGALPAEEGYPAGLASALAAFYERAGRVAGPGGREGSVTIVGAVSPPGGDLTEPVTAHTQRFVRTLWTLDRDLANARHYPAVSWSGSYSRDSGTVGSWYAGNGDPGWAARASRMVTMLAEADRLAALADLVGAAALPGPERVALLGGRLLREAFLQQNALSPNDAFCAPTKSAALADLVFDVVDRSGELVAAGRPPGDVENLTSPRDPGTRGDRPCRRGRCPATPRRRTRRAGRAMTPMPPVEYSTIDAIRGPLLVVRGVTGVGWDEFVRIRLDAGPPRHGVVLDVDHDIAIVEVLEGTDGMDRLGTHVAFNGSPFRIPVGDGWLGRVCNGRGEPIDDGPPVLAPHDAPVAGNPLNPTLREPPAEPVLTGVSAIDGLTTLVRGQKLPIFSVAGLPHLELATQIAAQSSAGGEPFSVVVAGMGLPHADAATMRAALEDRARTGDLLMVLNTADDPVVERILTPRIALTVAEHLAFTLGRHVLVVAVDMTSYCEAVREVSSARGEIPARRAYPGYLYSDLASLYERCGRIRGRPGSLTIVPVLTMPAGDITHPVPDLTGYITEGQVVLSAQAQATGGYPPVDPLSSLSRLMRHGAGPGRTRDDHLAVAGQMLASLARARTVQELTELIGTDALNDTDRTYLAFTTTFTRDFATQRPDEQRALPDTLDRAWQVLAALPRRELTMLPTELLDTRLPRSDHA</sequence>
<dbReference type="InterPro" id="IPR000194">
    <property type="entry name" value="ATPase_F1/V1/A1_a/bsu_nucl-bd"/>
</dbReference>
<dbReference type="GO" id="GO:0042777">
    <property type="term" value="P:proton motive force-driven plasma membrane ATP synthesis"/>
    <property type="evidence" value="ECO:0007669"/>
    <property type="project" value="UniProtKB-UniRule"/>
</dbReference>
<evidence type="ECO:0000259" key="10">
    <source>
        <dbReference type="SMART" id="SM00382"/>
    </source>
</evidence>
<gene>
    <name evidence="8" type="primary">atpB</name>
    <name evidence="11" type="ORF">Pflav_014900</name>
</gene>
<dbReference type="Pfam" id="PF22919">
    <property type="entry name" value="ATP-synt_VA_C"/>
    <property type="match status" value="2"/>
</dbReference>
<accession>A0A6F8XMN9</accession>
<dbReference type="InterPro" id="IPR055190">
    <property type="entry name" value="ATP-synt_VA_C"/>
</dbReference>
<dbReference type="InterPro" id="IPR003593">
    <property type="entry name" value="AAA+_ATPase"/>
</dbReference>
<evidence type="ECO:0000256" key="2">
    <source>
        <dbReference type="ARBA" id="ARBA00022448"/>
    </source>
</evidence>
<protein>
    <recommendedName>
        <fullName evidence="8">V-type ATP synthase beta chain</fullName>
    </recommendedName>
    <alternativeName>
        <fullName evidence="8">V-ATPase subunit B</fullName>
    </alternativeName>
</protein>
<dbReference type="Gene3D" id="3.40.50.12240">
    <property type="match status" value="1"/>
</dbReference>
<dbReference type="GO" id="GO:0005524">
    <property type="term" value="F:ATP binding"/>
    <property type="evidence" value="ECO:0007669"/>
    <property type="project" value="UniProtKB-UniRule"/>
</dbReference>
<dbReference type="KEGG" id="pfla:Pflav_014900"/>
<dbReference type="Gene3D" id="1.10.1140.10">
    <property type="entry name" value="Bovine Mitochondrial F1-atpase, Atp Synthase Beta Chain, Chain D, domain 3"/>
    <property type="match status" value="1"/>
</dbReference>
<dbReference type="CDD" id="cd18118">
    <property type="entry name" value="ATP-synt_V_A-type_beta_N"/>
    <property type="match status" value="1"/>
</dbReference>
<comment type="similarity">
    <text evidence="1 8">Belongs to the ATPase alpha/beta chains family.</text>
</comment>
<proteinExistence type="inferred from homology"/>
<feature type="region of interest" description="Disordered" evidence="9">
    <location>
        <begin position="382"/>
        <end position="431"/>
    </location>
</feature>
<dbReference type="EMBL" id="AP022870">
    <property type="protein sequence ID" value="BCB75080.1"/>
    <property type="molecule type" value="Genomic_DNA"/>
</dbReference>
<dbReference type="PANTHER" id="PTHR43607">
    <property type="entry name" value="V-TYPE PROTON ATPASE CATALYTIC SUBUNIT A"/>
    <property type="match status" value="1"/>
</dbReference>
<keyword evidence="2 8" id="KW-0813">Transport</keyword>
<evidence type="ECO:0000256" key="6">
    <source>
        <dbReference type="ARBA" id="ARBA00023065"/>
    </source>
</evidence>
<evidence type="ECO:0000256" key="7">
    <source>
        <dbReference type="ARBA" id="ARBA00023310"/>
    </source>
</evidence>
<dbReference type="CDD" id="cd01135">
    <property type="entry name" value="V_A-ATPase_B"/>
    <property type="match status" value="1"/>
</dbReference>
<organism evidence="11 12">
    <name type="scientific">Phytohabitans flavus</name>
    <dbReference type="NCBI Taxonomy" id="1076124"/>
    <lineage>
        <taxon>Bacteria</taxon>
        <taxon>Bacillati</taxon>
        <taxon>Actinomycetota</taxon>
        <taxon>Actinomycetes</taxon>
        <taxon>Micromonosporales</taxon>
        <taxon>Micromonosporaceae</taxon>
    </lineage>
</organism>
<feature type="domain" description="AAA+ ATPase" evidence="10">
    <location>
        <begin position="71"/>
        <end position="263"/>
    </location>
</feature>
<dbReference type="SMART" id="SM00382">
    <property type="entry name" value="AAA"/>
    <property type="match status" value="1"/>
</dbReference>
<dbReference type="InterPro" id="IPR024034">
    <property type="entry name" value="ATPase_F1/V1_b/a_C"/>
</dbReference>
<dbReference type="SUPFAM" id="SSF47917">
    <property type="entry name" value="C-terminal domain of alpha and beta subunits of F1 ATP synthase"/>
    <property type="match status" value="2"/>
</dbReference>
<dbReference type="Pfam" id="PF00006">
    <property type="entry name" value="ATP-synt_ab"/>
    <property type="match status" value="2"/>
</dbReference>
<keyword evidence="7 8" id="KW-0066">ATP synthesis</keyword>
<dbReference type="AlphaFoldDB" id="A0A6F8XMN9"/>
<keyword evidence="3" id="KW-0547">Nucleotide-binding</keyword>
<dbReference type="NCBIfam" id="NF003235">
    <property type="entry name" value="PRK04196.1"/>
    <property type="match status" value="1"/>
</dbReference>